<reference evidence="2" key="1">
    <citation type="submission" date="2022-11" db="UniProtKB">
        <authorList>
            <consortium name="WormBaseParasite"/>
        </authorList>
    </citation>
    <scope>IDENTIFICATION</scope>
</reference>
<evidence type="ECO:0000313" key="2">
    <source>
        <dbReference type="WBParaSite" id="PgR056X_g005_t01"/>
    </source>
</evidence>
<organism evidence="1 2">
    <name type="scientific">Parascaris univalens</name>
    <name type="common">Nematode worm</name>
    <dbReference type="NCBI Taxonomy" id="6257"/>
    <lineage>
        <taxon>Eukaryota</taxon>
        <taxon>Metazoa</taxon>
        <taxon>Ecdysozoa</taxon>
        <taxon>Nematoda</taxon>
        <taxon>Chromadorea</taxon>
        <taxon>Rhabditida</taxon>
        <taxon>Spirurina</taxon>
        <taxon>Ascaridomorpha</taxon>
        <taxon>Ascaridoidea</taxon>
        <taxon>Ascarididae</taxon>
        <taxon>Parascaris</taxon>
    </lineage>
</organism>
<dbReference type="WBParaSite" id="PgR056X_g005_t01">
    <property type="protein sequence ID" value="PgR056X_g005_t01"/>
    <property type="gene ID" value="PgR056X_g005"/>
</dbReference>
<evidence type="ECO:0000313" key="1">
    <source>
        <dbReference type="Proteomes" id="UP000887569"/>
    </source>
</evidence>
<accession>A0A915BTV7</accession>
<dbReference type="Proteomes" id="UP000887569">
    <property type="component" value="Unplaced"/>
</dbReference>
<sequence>MYPIFYPSITSLIGRRYRRNNAFRPIPIQRVIPLIPVTSNQYMPSFGHISSSAYSTKRQAMPDGTASFLPLSNRDSFSLQCDTINMPSCFPLARPLSHMPSSSSSFSPIRFPSSLRSPGLSFSDSALIAAKHHPSSEGTKSLFSSNDISAGSIDFDGGDDDKEMLSNSSPVERPIRCMIPLTSSSSEEDPIVVQQHYFCGRRIRVPSSVEVKHKFTSGESRYVVRRTEDGRVVVRIVYPREIMVSLWANHYTLSTQHLLYLICNMPEVLARVPVDFCLRMNANCDQDEGEAASYDSECSREYYRTLQSSESLSSLDELSLSVSND</sequence>
<dbReference type="AlphaFoldDB" id="A0A915BTV7"/>
<name>A0A915BTV7_PARUN</name>
<protein>
    <submittedName>
        <fullName evidence="2">Uncharacterized protein</fullName>
    </submittedName>
</protein>
<keyword evidence="1" id="KW-1185">Reference proteome</keyword>
<proteinExistence type="predicted"/>